<name>A0A5D3EWQ4_9BACE</name>
<dbReference type="PANTHER" id="PTHR22777">
    <property type="entry name" value="HEMOLYSIN-RELATED"/>
    <property type="match status" value="1"/>
</dbReference>
<comment type="subcellular location">
    <subcellularLocation>
        <location evidence="1">Cell membrane</location>
        <topology evidence="1">Multi-pass membrane protein</topology>
    </subcellularLocation>
</comment>
<keyword evidence="7 9" id="KW-0129">CBS domain</keyword>
<keyword evidence="3" id="KW-1003">Cell membrane</keyword>
<dbReference type="PROSITE" id="PS51371">
    <property type="entry name" value="CBS"/>
    <property type="match status" value="2"/>
</dbReference>
<evidence type="ECO:0000313" key="15">
    <source>
        <dbReference type="Proteomes" id="UP000324383"/>
    </source>
</evidence>
<dbReference type="CDD" id="cd04590">
    <property type="entry name" value="CBS_pair_CorC_HlyC_assoc"/>
    <property type="match status" value="1"/>
</dbReference>
<evidence type="ECO:0000256" key="6">
    <source>
        <dbReference type="ARBA" id="ARBA00022989"/>
    </source>
</evidence>
<evidence type="ECO:0000256" key="2">
    <source>
        <dbReference type="ARBA" id="ARBA00006337"/>
    </source>
</evidence>
<evidence type="ECO:0000256" key="8">
    <source>
        <dbReference type="ARBA" id="ARBA00023136"/>
    </source>
</evidence>
<feature type="transmembrane region" description="Helical" evidence="11">
    <location>
        <begin position="118"/>
        <end position="136"/>
    </location>
</feature>
<feature type="domain" description="CBS" evidence="12">
    <location>
        <begin position="291"/>
        <end position="348"/>
    </location>
</feature>
<dbReference type="GO" id="GO:0050660">
    <property type="term" value="F:flavin adenine dinucleotide binding"/>
    <property type="evidence" value="ECO:0007669"/>
    <property type="project" value="InterPro"/>
</dbReference>
<evidence type="ECO:0000256" key="5">
    <source>
        <dbReference type="ARBA" id="ARBA00022737"/>
    </source>
</evidence>
<evidence type="ECO:0000256" key="4">
    <source>
        <dbReference type="ARBA" id="ARBA00022692"/>
    </source>
</evidence>
<dbReference type="Pfam" id="PF00571">
    <property type="entry name" value="CBS"/>
    <property type="match status" value="2"/>
</dbReference>
<evidence type="ECO:0000256" key="11">
    <source>
        <dbReference type="SAM" id="Phobius"/>
    </source>
</evidence>
<evidence type="ECO:0000256" key="3">
    <source>
        <dbReference type="ARBA" id="ARBA00022475"/>
    </source>
</evidence>
<dbReference type="SUPFAM" id="SSF56176">
    <property type="entry name" value="FAD-binding/transporter-associated domain-like"/>
    <property type="match status" value="1"/>
</dbReference>
<dbReference type="PANTHER" id="PTHR22777:SF32">
    <property type="entry name" value="UPF0053 INNER MEMBRANE PROTEIN YFJD"/>
    <property type="match status" value="1"/>
</dbReference>
<dbReference type="SUPFAM" id="SSF54631">
    <property type="entry name" value="CBS-domain pair"/>
    <property type="match status" value="1"/>
</dbReference>
<keyword evidence="15" id="KW-1185">Reference proteome</keyword>
<keyword evidence="8 10" id="KW-0472">Membrane</keyword>
<dbReference type="Proteomes" id="UP000324383">
    <property type="component" value="Unassembled WGS sequence"/>
</dbReference>
<dbReference type="RefSeq" id="WP_148730595.1">
    <property type="nucleotide sequence ID" value="NZ_CAMBON010000074.1"/>
</dbReference>
<accession>A0A5D3EWQ4</accession>
<dbReference type="InterPro" id="IPR044751">
    <property type="entry name" value="Ion_transp-like_CBS"/>
</dbReference>
<feature type="domain" description="CBS" evidence="12">
    <location>
        <begin position="227"/>
        <end position="286"/>
    </location>
</feature>
<protein>
    <submittedName>
        <fullName evidence="14">Gliding motility-associated protein GldE</fullName>
    </submittedName>
</protein>
<evidence type="ECO:0000256" key="10">
    <source>
        <dbReference type="PROSITE-ProRule" id="PRU01193"/>
    </source>
</evidence>
<gene>
    <name evidence="14" type="primary">gldE</name>
    <name evidence="14" type="ORF">FNJ60_09735</name>
</gene>
<evidence type="ECO:0000259" key="13">
    <source>
        <dbReference type="PROSITE" id="PS51846"/>
    </source>
</evidence>
<dbReference type="FunFam" id="3.10.580.10:FF:000002">
    <property type="entry name" value="Magnesium/cobalt efflux protein CorC"/>
    <property type="match status" value="1"/>
</dbReference>
<keyword evidence="6 10" id="KW-1133">Transmembrane helix</keyword>
<dbReference type="Pfam" id="PF01595">
    <property type="entry name" value="CNNM"/>
    <property type="match status" value="1"/>
</dbReference>
<dbReference type="InterPro" id="IPR016169">
    <property type="entry name" value="FAD-bd_PCMH_sub2"/>
</dbReference>
<dbReference type="AlphaFoldDB" id="A0A5D3EWQ4"/>
<dbReference type="InterPro" id="IPR005170">
    <property type="entry name" value="Transptr-assoc_dom"/>
</dbReference>
<dbReference type="InterPro" id="IPR046342">
    <property type="entry name" value="CBS_dom_sf"/>
</dbReference>
<feature type="transmembrane region" description="Helical" evidence="11">
    <location>
        <begin position="82"/>
        <end position="106"/>
    </location>
</feature>
<evidence type="ECO:0000313" key="14">
    <source>
        <dbReference type="EMBL" id="TYK33111.1"/>
    </source>
</evidence>
<comment type="caution">
    <text evidence="14">The sequence shown here is derived from an EMBL/GenBank/DDBJ whole genome shotgun (WGS) entry which is preliminary data.</text>
</comment>
<reference evidence="14 15" key="1">
    <citation type="submission" date="2019-07" db="EMBL/GenBank/DDBJ databases">
        <title>Draft Genome Sequences of Bacteroides pyogenes Strains Isolated from the Uterus Holstein Dairy Cows with Metritis.</title>
        <authorList>
            <person name="Cunha F."/>
            <person name="Galvao K.N."/>
            <person name="Jeon S.J."/>
            <person name="Jeong K.C."/>
        </authorList>
    </citation>
    <scope>NUCLEOTIDE SEQUENCE [LARGE SCALE GENOMIC DNA]</scope>
    <source>
        <strain evidence="14 15">KG-31</strain>
    </source>
</reference>
<dbReference type="InterPro" id="IPR036318">
    <property type="entry name" value="FAD-bd_PCMH-like_sf"/>
</dbReference>
<evidence type="ECO:0000256" key="9">
    <source>
        <dbReference type="PROSITE-ProRule" id="PRU00703"/>
    </source>
</evidence>
<dbReference type="EMBL" id="VKLW01000020">
    <property type="protein sequence ID" value="TYK33111.1"/>
    <property type="molecule type" value="Genomic_DNA"/>
</dbReference>
<evidence type="ECO:0000256" key="7">
    <source>
        <dbReference type="ARBA" id="ARBA00023122"/>
    </source>
</evidence>
<feature type="transmembrane region" description="Helical" evidence="11">
    <location>
        <begin position="24"/>
        <end position="45"/>
    </location>
</feature>
<dbReference type="InterPro" id="IPR002550">
    <property type="entry name" value="CNNM"/>
</dbReference>
<dbReference type="NCBIfam" id="TIGR03520">
    <property type="entry name" value="GldE"/>
    <property type="match status" value="1"/>
</dbReference>
<dbReference type="GO" id="GO:0005886">
    <property type="term" value="C:plasma membrane"/>
    <property type="evidence" value="ECO:0007669"/>
    <property type="project" value="UniProtKB-SubCell"/>
</dbReference>
<dbReference type="InterPro" id="IPR019862">
    <property type="entry name" value="Motility-assoc_prot_GldE"/>
</dbReference>
<dbReference type="Pfam" id="PF03471">
    <property type="entry name" value="CorC_HlyC"/>
    <property type="match status" value="1"/>
</dbReference>
<keyword evidence="5" id="KW-0677">Repeat</keyword>
<dbReference type="Gene3D" id="3.30.465.10">
    <property type="match status" value="1"/>
</dbReference>
<dbReference type="Gene3D" id="3.10.580.10">
    <property type="entry name" value="CBS-domain"/>
    <property type="match status" value="1"/>
</dbReference>
<comment type="similarity">
    <text evidence="2">Belongs to the UPF0053 family.</text>
</comment>
<dbReference type="SMART" id="SM01091">
    <property type="entry name" value="CorC_HlyC"/>
    <property type="match status" value="1"/>
</dbReference>
<dbReference type="InterPro" id="IPR000644">
    <property type="entry name" value="CBS_dom"/>
</dbReference>
<evidence type="ECO:0000259" key="12">
    <source>
        <dbReference type="PROSITE" id="PS51371"/>
    </source>
</evidence>
<sequence>MDSDGYLSQLADIFNGITVNTPSFSAIVAIILAGVLLLASGFASASEIAFFSLSPSDLNDIGERNHPSDEKISTLLEDSQRLLATILITNNFVNVTIIMLCNFFFMSVFEFHSPLAEFLLLTVILTFLLLLFGEIMPKIYSAQKTLAFCRFAAPGIRMLEKVFHPVATVLVRSTAFMNKFFGRKGRNISVSELSHALELTDKAEISEETNILEGIIRFGGETVEEVMTPRLDMVDLDIRTPFTEVIRCVIENAYSRIPVYSESRDNIKGVLYIKDLLPHLNKGDNFRWQSLIRPAYFVPEKKMIDDLLRDFQANKIHIAIVVDEFGGTSGIVTMEDIIEEIVGEIQDEYDEEERTYVVVNDHTWIFEAKTLLSDFYKIVEAGEDEFAKVAGDADTLAGMLLEIKGEFPELHEKVVYRNYEFEVLEMDSRRILKVKFTVPPKQTEEQEG</sequence>
<keyword evidence="4 10" id="KW-0812">Transmembrane</keyword>
<evidence type="ECO:0000256" key="1">
    <source>
        <dbReference type="ARBA" id="ARBA00004651"/>
    </source>
</evidence>
<proteinExistence type="inferred from homology"/>
<feature type="domain" description="CNNM transmembrane" evidence="13">
    <location>
        <begin position="22"/>
        <end position="209"/>
    </location>
</feature>
<dbReference type="PROSITE" id="PS51846">
    <property type="entry name" value="CNNM"/>
    <property type="match status" value="1"/>
</dbReference>
<organism evidence="14 15">
    <name type="scientific">Bacteroides pyogenes</name>
    <dbReference type="NCBI Taxonomy" id="310300"/>
    <lineage>
        <taxon>Bacteria</taxon>
        <taxon>Pseudomonadati</taxon>
        <taxon>Bacteroidota</taxon>
        <taxon>Bacteroidia</taxon>
        <taxon>Bacteroidales</taxon>
        <taxon>Bacteroidaceae</taxon>
        <taxon>Bacteroides</taxon>
    </lineage>
</organism>